<evidence type="ECO:0000256" key="1">
    <source>
        <dbReference type="ARBA" id="ARBA00022618"/>
    </source>
</evidence>
<dbReference type="GO" id="GO:0051301">
    <property type="term" value="P:cell division"/>
    <property type="evidence" value="ECO:0007669"/>
    <property type="project" value="UniProtKB-KW"/>
</dbReference>
<gene>
    <name evidence="7" type="ORF">Zmor_005645</name>
    <name evidence="8" type="ORF">Zmor_006367</name>
</gene>
<dbReference type="PIRSF" id="PIRSF001771">
    <property type="entry name" value="Cyclin_A_B_D_E"/>
    <property type="match status" value="1"/>
</dbReference>
<dbReference type="GO" id="GO:0044772">
    <property type="term" value="P:mitotic cell cycle phase transition"/>
    <property type="evidence" value="ECO:0007669"/>
    <property type="project" value="InterPro"/>
</dbReference>
<evidence type="ECO:0000313" key="9">
    <source>
        <dbReference type="Proteomes" id="UP001168821"/>
    </source>
</evidence>
<feature type="domain" description="Cyclin-like" evidence="6">
    <location>
        <begin position="233"/>
        <end position="317"/>
    </location>
</feature>
<dbReference type="GO" id="GO:0051726">
    <property type="term" value="P:regulation of cell cycle"/>
    <property type="evidence" value="ECO:0007669"/>
    <property type="project" value="UniProtKB-ARBA"/>
</dbReference>
<reference evidence="8" key="1">
    <citation type="journal article" date="2023" name="G3 (Bethesda)">
        <title>Whole genome assemblies of Zophobas morio and Tenebrio molitor.</title>
        <authorList>
            <person name="Kaur S."/>
            <person name="Stinson S.A."/>
            <person name="diCenzo G.C."/>
        </authorList>
    </citation>
    <scope>NUCLEOTIDE SEQUENCE</scope>
    <source>
        <strain evidence="8">QUZm001</strain>
    </source>
</reference>
<comment type="caution">
    <text evidence="8">The sequence shown here is derived from an EMBL/GenBank/DDBJ whole genome shotgun (WGS) entry which is preliminary data.</text>
</comment>
<keyword evidence="3" id="KW-0131">Cell cycle</keyword>
<organism evidence="8 9">
    <name type="scientific">Zophobas morio</name>
    <dbReference type="NCBI Taxonomy" id="2755281"/>
    <lineage>
        <taxon>Eukaryota</taxon>
        <taxon>Metazoa</taxon>
        <taxon>Ecdysozoa</taxon>
        <taxon>Arthropoda</taxon>
        <taxon>Hexapoda</taxon>
        <taxon>Insecta</taxon>
        <taxon>Pterygota</taxon>
        <taxon>Neoptera</taxon>
        <taxon>Endopterygota</taxon>
        <taxon>Coleoptera</taxon>
        <taxon>Polyphaga</taxon>
        <taxon>Cucujiformia</taxon>
        <taxon>Tenebrionidae</taxon>
        <taxon>Zophobas</taxon>
    </lineage>
</organism>
<evidence type="ECO:0000313" key="8">
    <source>
        <dbReference type="EMBL" id="KAJ3661998.1"/>
    </source>
</evidence>
<dbReference type="InterPro" id="IPR036915">
    <property type="entry name" value="Cyclin-like_sf"/>
</dbReference>
<dbReference type="InterPro" id="IPR006671">
    <property type="entry name" value="Cyclin_N"/>
</dbReference>
<feature type="domain" description="Cyclin-like" evidence="6">
    <location>
        <begin position="330"/>
        <end position="421"/>
    </location>
</feature>
<dbReference type="SUPFAM" id="SSF47954">
    <property type="entry name" value="Cyclin-like"/>
    <property type="match status" value="2"/>
</dbReference>
<evidence type="ECO:0000256" key="5">
    <source>
        <dbReference type="SAM" id="MobiDB-lite"/>
    </source>
</evidence>
<dbReference type="EMBL" id="JALNTZ010000002">
    <property type="protein sequence ID" value="KAJ3661240.1"/>
    <property type="molecule type" value="Genomic_DNA"/>
</dbReference>
<dbReference type="Proteomes" id="UP001168821">
    <property type="component" value="Unassembled WGS sequence"/>
</dbReference>
<dbReference type="SMART" id="SM00385">
    <property type="entry name" value="CYCLIN"/>
    <property type="match status" value="2"/>
</dbReference>
<evidence type="ECO:0000313" key="7">
    <source>
        <dbReference type="EMBL" id="KAJ3661240.1"/>
    </source>
</evidence>
<dbReference type="PANTHER" id="PTHR10177">
    <property type="entry name" value="CYCLINS"/>
    <property type="match status" value="1"/>
</dbReference>
<evidence type="ECO:0000256" key="3">
    <source>
        <dbReference type="ARBA" id="ARBA00023306"/>
    </source>
</evidence>
<comment type="similarity">
    <text evidence="4">Belongs to the cyclin family.</text>
</comment>
<dbReference type="GO" id="GO:0016538">
    <property type="term" value="F:cyclin-dependent protein serine/threonine kinase regulator activity"/>
    <property type="evidence" value="ECO:0007669"/>
    <property type="project" value="InterPro"/>
</dbReference>
<dbReference type="AlphaFoldDB" id="A0AA38IUT5"/>
<dbReference type="InterPro" id="IPR013763">
    <property type="entry name" value="Cyclin-like_dom"/>
</dbReference>
<dbReference type="FunFam" id="1.10.472.10:FF:000010">
    <property type="entry name" value="G1/S-specific cyclin Cln1"/>
    <property type="match status" value="1"/>
</dbReference>
<evidence type="ECO:0000256" key="2">
    <source>
        <dbReference type="ARBA" id="ARBA00023127"/>
    </source>
</evidence>
<sequence>MDKENPKSCPSTKENGPLKKVHVKFGAPSAGSRDPLREICPNKFQANQASNNIKVRKSSYRVLKVKKSEVYVRSKSSSTAETKINYYLESRNITEHQSNGDIISNEDEVFVEGENHYFKYFPESKDVDHSSTKPQPKVEMKIAQQLPVQIKITLPSRENTEVEKPRRKITVVRRRNSRHRSCTEEDFYKDCLYDNDYFGENYKYMLEREKSFVLRKDLLKKVSDVKYRMIVVNWLINVQRVLRLTETTLFTGIRMFDYVILSTNIAANRYSLMGVTCLWIANKNFDVHFIQIPKLISLCSGKFTRQQFLSAEKEVLTALKFETNFEEPLSFLFYYLHREKLENNLKVRYSAMFLLEVFSLLLDFSSSKPSILACISLYLVLTKYDLETSSFLNYVGGHLIVSDMFLHKSNQMEYSVKELLMCKAVTEEVVKKYSTAEKCFVAKNFVRD</sequence>
<name>A0AA38IUT5_9CUCU</name>
<feature type="region of interest" description="Disordered" evidence="5">
    <location>
        <begin position="1"/>
        <end position="34"/>
    </location>
</feature>
<evidence type="ECO:0000256" key="4">
    <source>
        <dbReference type="RuleBase" id="RU000383"/>
    </source>
</evidence>
<keyword evidence="9" id="KW-1185">Reference proteome</keyword>
<dbReference type="InterPro" id="IPR039361">
    <property type="entry name" value="Cyclin"/>
</dbReference>
<evidence type="ECO:0000259" key="6">
    <source>
        <dbReference type="SMART" id="SM00385"/>
    </source>
</evidence>
<keyword evidence="2 4" id="KW-0195">Cyclin</keyword>
<keyword evidence="1" id="KW-0132">Cell division</keyword>
<dbReference type="EMBL" id="JALNTZ010000002">
    <property type="protein sequence ID" value="KAJ3661998.1"/>
    <property type="molecule type" value="Genomic_DNA"/>
</dbReference>
<proteinExistence type="inferred from homology"/>
<dbReference type="InterPro" id="IPR046965">
    <property type="entry name" value="Cyclin_A/B-like"/>
</dbReference>
<dbReference type="Pfam" id="PF00134">
    <property type="entry name" value="Cyclin_N"/>
    <property type="match status" value="1"/>
</dbReference>
<protein>
    <recommendedName>
        <fullName evidence="6">Cyclin-like domain-containing protein</fullName>
    </recommendedName>
</protein>
<dbReference type="Gene3D" id="1.10.472.10">
    <property type="entry name" value="Cyclin-like"/>
    <property type="match status" value="2"/>
</dbReference>
<accession>A0AA38IUT5</accession>